<keyword evidence="4" id="KW-0964">Secreted</keyword>
<evidence type="ECO:0000313" key="11">
    <source>
        <dbReference type="EMBL" id="PEM54507.1"/>
    </source>
</evidence>
<dbReference type="InterPro" id="IPR036852">
    <property type="entry name" value="Peptidase_S8/S53_dom_sf"/>
</dbReference>
<dbReference type="GO" id="GO:0005576">
    <property type="term" value="C:extracellular region"/>
    <property type="evidence" value="ECO:0007669"/>
    <property type="project" value="UniProtKB-SubCell"/>
</dbReference>
<dbReference type="Pfam" id="PF00082">
    <property type="entry name" value="Peptidase_S8"/>
    <property type="match status" value="1"/>
</dbReference>
<dbReference type="PROSITE" id="PS51257">
    <property type="entry name" value="PROKAR_LIPOPROTEIN"/>
    <property type="match status" value="1"/>
</dbReference>
<evidence type="ECO:0000256" key="2">
    <source>
        <dbReference type="ARBA" id="ARBA00004613"/>
    </source>
</evidence>
<evidence type="ECO:0000256" key="5">
    <source>
        <dbReference type="ARBA" id="ARBA00022670"/>
    </source>
</evidence>
<evidence type="ECO:0000256" key="6">
    <source>
        <dbReference type="ARBA" id="ARBA00022801"/>
    </source>
</evidence>
<gene>
    <name evidence="11" type="ORF">CN611_16900</name>
</gene>
<evidence type="ECO:0000259" key="10">
    <source>
        <dbReference type="Pfam" id="PF00082"/>
    </source>
</evidence>
<evidence type="ECO:0000256" key="7">
    <source>
        <dbReference type="ARBA" id="ARBA00022825"/>
    </source>
</evidence>
<keyword evidence="6 9" id="KW-0378">Hydrolase</keyword>
<dbReference type="PANTHER" id="PTHR43806">
    <property type="entry name" value="PEPTIDASE S8"/>
    <property type="match status" value="1"/>
</dbReference>
<evidence type="ECO:0000256" key="8">
    <source>
        <dbReference type="ARBA" id="ARBA00022837"/>
    </source>
</evidence>
<dbReference type="SUPFAM" id="SSF52743">
    <property type="entry name" value="Subtilisin-like"/>
    <property type="match status" value="1"/>
</dbReference>
<evidence type="ECO:0000256" key="4">
    <source>
        <dbReference type="ARBA" id="ARBA00022525"/>
    </source>
</evidence>
<dbReference type="Gene3D" id="3.40.50.200">
    <property type="entry name" value="Peptidase S8/S53 domain"/>
    <property type="match status" value="1"/>
</dbReference>
<feature type="active site" description="Charge relay system" evidence="9">
    <location>
        <position position="65"/>
    </location>
</feature>
<evidence type="ECO:0000256" key="9">
    <source>
        <dbReference type="PROSITE-ProRule" id="PRU01240"/>
    </source>
</evidence>
<evidence type="ECO:0000256" key="1">
    <source>
        <dbReference type="ARBA" id="ARBA00001913"/>
    </source>
</evidence>
<dbReference type="InterPro" id="IPR000209">
    <property type="entry name" value="Peptidase_S8/S53_dom"/>
</dbReference>
<dbReference type="PRINTS" id="PR00723">
    <property type="entry name" value="SUBTILISIN"/>
</dbReference>
<dbReference type="PROSITE" id="PS51892">
    <property type="entry name" value="SUBTILASE"/>
    <property type="match status" value="1"/>
</dbReference>
<keyword evidence="7 9" id="KW-0720">Serine protease</keyword>
<evidence type="ECO:0000256" key="3">
    <source>
        <dbReference type="ARBA" id="ARBA00011073"/>
    </source>
</evidence>
<dbReference type="AlphaFoldDB" id="A0A2B5X524"/>
<comment type="cofactor">
    <cofactor evidence="1">
        <name>Ca(2+)</name>
        <dbReference type="ChEBI" id="CHEBI:29108"/>
    </cofactor>
</comment>
<keyword evidence="5 9" id="KW-0645">Protease</keyword>
<feature type="active site" description="Charge relay system" evidence="9">
    <location>
        <position position="98"/>
    </location>
</feature>
<comment type="subcellular location">
    <subcellularLocation>
        <location evidence="2">Secreted</location>
    </subcellularLocation>
</comment>
<dbReference type="PROSITE" id="PS00136">
    <property type="entry name" value="SUBTILASE_ASP"/>
    <property type="match status" value="1"/>
</dbReference>
<organism evidence="11 12">
    <name type="scientific">Bacillus wiedmannii</name>
    <dbReference type="NCBI Taxonomy" id="1890302"/>
    <lineage>
        <taxon>Bacteria</taxon>
        <taxon>Bacillati</taxon>
        <taxon>Bacillota</taxon>
        <taxon>Bacilli</taxon>
        <taxon>Bacillales</taxon>
        <taxon>Bacillaceae</taxon>
        <taxon>Bacillus</taxon>
        <taxon>Bacillus cereus group</taxon>
    </lineage>
</organism>
<dbReference type="PANTHER" id="PTHR43806:SF11">
    <property type="entry name" value="CEREVISIN-RELATED"/>
    <property type="match status" value="1"/>
</dbReference>
<dbReference type="InterPro" id="IPR023827">
    <property type="entry name" value="Peptidase_S8_Asp-AS"/>
</dbReference>
<proteinExistence type="inferred from homology"/>
<feature type="domain" description="Peptidase S8/S53" evidence="10">
    <location>
        <begin position="57"/>
        <end position="267"/>
    </location>
</feature>
<feature type="active site" description="Charge relay system" evidence="9">
    <location>
        <position position="250"/>
    </location>
</feature>
<dbReference type="InterPro" id="IPR050131">
    <property type="entry name" value="Peptidase_S8_subtilisin-like"/>
</dbReference>
<evidence type="ECO:0000313" key="12">
    <source>
        <dbReference type="Proteomes" id="UP000220621"/>
    </source>
</evidence>
<comment type="caution">
    <text evidence="11">The sequence shown here is derived from an EMBL/GenBank/DDBJ whole genome shotgun (WGS) entry which is preliminary data.</text>
</comment>
<dbReference type="InterPro" id="IPR015500">
    <property type="entry name" value="Peptidase_S8_subtilisin-rel"/>
</dbReference>
<accession>A0A2B5X524</accession>
<reference evidence="11 12" key="1">
    <citation type="submission" date="2017-09" db="EMBL/GenBank/DDBJ databases">
        <title>Large-scale bioinformatics analysis of Bacillus genomes uncovers conserved roles of natural products in bacterial physiology.</title>
        <authorList>
            <consortium name="Agbiome Team Llc"/>
            <person name="Bleich R.M."/>
            <person name="Grubbs K.J."/>
            <person name="Santa Maria K.C."/>
            <person name="Allen S.E."/>
            <person name="Farag S."/>
            <person name="Shank E.A."/>
            <person name="Bowers A."/>
        </authorList>
    </citation>
    <scope>NUCLEOTIDE SEQUENCE [LARGE SCALE GENOMIC DNA]</scope>
    <source>
        <strain evidence="11 12">AFS010764</strain>
    </source>
</reference>
<dbReference type="InterPro" id="IPR022398">
    <property type="entry name" value="Peptidase_S8_His-AS"/>
</dbReference>
<dbReference type="GO" id="GO:0006508">
    <property type="term" value="P:proteolysis"/>
    <property type="evidence" value="ECO:0007669"/>
    <property type="project" value="UniProtKB-KW"/>
</dbReference>
<dbReference type="Proteomes" id="UP000220621">
    <property type="component" value="Unassembled WGS sequence"/>
</dbReference>
<dbReference type="GO" id="GO:0004252">
    <property type="term" value="F:serine-type endopeptidase activity"/>
    <property type="evidence" value="ECO:0007669"/>
    <property type="project" value="UniProtKB-UniRule"/>
</dbReference>
<comment type="similarity">
    <text evidence="3 9">Belongs to the peptidase S8 family.</text>
</comment>
<sequence length="297" mass="32123">MFIKKILLFVCALVLFIMFGCTKKVSNNYVISEGSCQKNWAVCTLFPEHVIKIGGSKTVKVAVLDSGINQDIKGLKGQVKKSYNALNNTFETEAILDHGTMIASIIASTKSRNNVVGINPAVELYDVQVLNEKGSGKIADIISGINWSVEQGVDIINLSFGFSKDDPKLREAIRNASNKGIIIFAATGNTIGLSTDYPAKYPEVLSISAIDKDMKLYAYAGQGKVDFVAPGVDVPVLNIHGEVEMQSGTSYATAYTTGIVSILLQNESKDIEKDLRFGAIKLGAKEKFGMGLVQIKE</sequence>
<dbReference type="RefSeq" id="WP_098102790.1">
    <property type="nucleotide sequence ID" value="NZ_NUDL01000053.1"/>
</dbReference>
<keyword evidence="8" id="KW-0106">Calcium</keyword>
<dbReference type="EMBL" id="NUDL01000053">
    <property type="protein sequence ID" value="PEM54507.1"/>
    <property type="molecule type" value="Genomic_DNA"/>
</dbReference>
<dbReference type="PROSITE" id="PS00137">
    <property type="entry name" value="SUBTILASE_HIS"/>
    <property type="match status" value="1"/>
</dbReference>
<name>A0A2B5X524_9BACI</name>
<protein>
    <submittedName>
        <fullName evidence="11">Chromosome partitioning protein ParA</fullName>
    </submittedName>
</protein>